<dbReference type="EMBL" id="JAPFFF010000001">
    <property type="protein sequence ID" value="KAK8899040.1"/>
    <property type="molecule type" value="Genomic_DNA"/>
</dbReference>
<proteinExistence type="predicted"/>
<sequence length="636" mass="74159">MTSTNSENLKSVPLYDTSQQENTFIFVILGSSAVPVNEIDDTSQSIEKKYSDYSLISDAVVIRRLAKRYISPDHIFIFAHGTADQFKINDITKDKLFFQLNLKEIYVTNTNTDDLKFIFYQDPTVIRNIISVQIENCSVPPTVILFMDDHRSPGFFGTFPFFDFYQIFLEVSVSSLYILNDSCNSGSIVDILDNFFRISECLDSNNFKISAYDLKFISYICKYLQPDKEVEDLNSFFEIFAKGSTYKYRTDIITTAFEAVHLFYKNELNRIYMILDHAEDQIQYQQNKQDLLKIYNTKISDIPLSQEQQLLIDTTTLLKLSNICVLTVRDLLDVLNVINTFADEYRRPNCTFQQIHDKIIQINPIYKSIQKLFKCNNQTLYGIINSLLIQGIDFENNRFKRPSNHLIITTAHSYGISPTYGTRRISESTKIIAGAPGISAFITEVLLFPKEDGIQISRLEELIYEDNNHILKEYAVKGNKKREKQWISFKFSQFGSSISKPLFAKIDTQIQPDTSSDDFQTKEEKIMNSISFNLAIRFSDDNETPINFDEKDKNKKELYEYSLEKYGLIIQPEEKRKKRIRFRCKKRKPSFEDNSKEIQFKNFPKAKNMNIMTMFQMKNQIPLEIKVIKNFLIMTK</sequence>
<evidence type="ECO:0000313" key="1">
    <source>
        <dbReference type="EMBL" id="KAK8899040.1"/>
    </source>
</evidence>
<organism evidence="1 2">
    <name type="scientific">Tritrichomonas musculus</name>
    <dbReference type="NCBI Taxonomy" id="1915356"/>
    <lineage>
        <taxon>Eukaryota</taxon>
        <taxon>Metamonada</taxon>
        <taxon>Parabasalia</taxon>
        <taxon>Tritrichomonadida</taxon>
        <taxon>Tritrichomonadidae</taxon>
        <taxon>Tritrichomonas</taxon>
    </lineage>
</organism>
<comment type="caution">
    <text evidence="1">The sequence shown here is derived from an EMBL/GenBank/DDBJ whole genome shotgun (WGS) entry which is preliminary data.</text>
</comment>
<reference evidence="1 2" key="1">
    <citation type="submission" date="2024-04" db="EMBL/GenBank/DDBJ databases">
        <title>Tritrichomonas musculus Genome.</title>
        <authorList>
            <person name="Alves-Ferreira E."/>
            <person name="Grigg M."/>
            <person name="Lorenzi H."/>
            <person name="Galac M."/>
        </authorList>
    </citation>
    <scope>NUCLEOTIDE SEQUENCE [LARGE SCALE GENOMIC DNA]</scope>
    <source>
        <strain evidence="1 2">EAF2021</strain>
    </source>
</reference>
<protein>
    <submittedName>
        <fullName evidence="1">Uncharacterized protein</fullName>
    </submittedName>
</protein>
<dbReference type="Proteomes" id="UP001470230">
    <property type="component" value="Unassembled WGS sequence"/>
</dbReference>
<evidence type="ECO:0000313" key="2">
    <source>
        <dbReference type="Proteomes" id="UP001470230"/>
    </source>
</evidence>
<name>A0ABR2L6R2_9EUKA</name>
<keyword evidence="2" id="KW-1185">Reference proteome</keyword>
<gene>
    <name evidence="1" type="ORF">M9Y10_001337</name>
</gene>
<accession>A0ABR2L6R2</accession>